<sequence length="61" mass="6954">MAAMHRPSPSTAKRQSAEQQSAKFKAEQVRLKEEAARRRAEAARREADGEPSSRRTSWSQR</sequence>
<dbReference type="RefSeq" id="WP_012934492.1">
    <property type="nucleotide sequence ID" value="NC_013739.1"/>
</dbReference>
<proteinExistence type="predicted"/>
<evidence type="ECO:0000313" key="3">
    <source>
        <dbReference type="Proteomes" id="UP000008229"/>
    </source>
</evidence>
<gene>
    <name evidence="2" type="ordered locus">Cwoe_3022</name>
</gene>
<dbReference type="Proteomes" id="UP000008229">
    <property type="component" value="Chromosome"/>
</dbReference>
<dbReference type="HOGENOM" id="CLU_2914587_0_0_11"/>
<dbReference type="KEGG" id="cwo:Cwoe_3022"/>
<evidence type="ECO:0000313" key="2">
    <source>
        <dbReference type="EMBL" id="ADB51441.1"/>
    </source>
</evidence>
<feature type="compositionally biased region" description="Polar residues" evidence="1">
    <location>
        <begin position="8"/>
        <end position="22"/>
    </location>
</feature>
<dbReference type="AlphaFoldDB" id="D3FCS9"/>
<keyword evidence="3" id="KW-1185">Reference proteome</keyword>
<feature type="region of interest" description="Disordered" evidence="1">
    <location>
        <begin position="1"/>
        <end position="61"/>
    </location>
</feature>
<dbReference type="EMBL" id="CP001854">
    <property type="protein sequence ID" value="ADB51441.1"/>
    <property type="molecule type" value="Genomic_DNA"/>
</dbReference>
<organism evidence="2 3">
    <name type="scientific">Conexibacter woesei (strain DSM 14684 / CCUG 47730 / CIP 108061 / JCM 11494 / NBRC 100937 / ID131577)</name>
    <dbReference type="NCBI Taxonomy" id="469383"/>
    <lineage>
        <taxon>Bacteria</taxon>
        <taxon>Bacillati</taxon>
        <taxon>Actinomycetota</taxon>
        <taxon>Thermoleophilia</taxon>
        <taxon>Solirubrobacterales</taxon>
        <taxon>Conexibacteraceae</taxon>
        <taxon>Conexibacter</taxon>
    </lineage>
</organism>
<evidence type="ECO:0000256" key="1">
    <source>
        <dbReference type="SAM" id="MobiDB-lite"/>
    </source>
</evidence>
<reference evidence="3" key="2">
    <citation type="submission" date="2010-01" db="EMBL/GenBank/DDBJ databases">
        <title>The complete genome of Conexibacter woesei DSM 14684.</title>
        <authorList>
            <consortium name="US DOE Joint Genome Institute (JGI-PGF)"/>
            <person name="Lucas S."/>
            <person name="Copeland A."/>
            <person name="Lapidus A."/>
            <person name="Glavina del Rio T."/>
            <person name="Dalin E."/>
            <person name="Tice H."/>
            <person name="Bruce D."/>
            <person name="Goodwin L."/>
            <person name="Pitluck S."/>
            <person name="Kyrpides N."/>
            <person name="Mavromatis K."/>
            <person name="Ivanova N."/>
            <person name="Mikhailova N."/>
            <person name="Chertkov O."/>
            <person name="Brettin T."/>
            <person name="Detter J.C."/>
            <person name="Han C."/>
            <person name="Larimer F."/>
            <person name="Land M."/>
            <person name="Hauser L."/>
            <person name="Markowitz V."/>
            <person name="Cheng J.-F."/>
            <person name="Hugenholtz P."/>
            <person name="Woyke T."/>
            <person name="Wu D."/>
            <person name="Pukall R."/>
            <person name="Steenblock K."/>
            <person name="Schneider S."/>
            <person name="Klenk H.-P."/>
            <person name="Eisen J.A."/>
        </authorList>
    </citation>
    <scope>NUCLEOTIDE SEQUENCE [LARGE SCALE GENOMIC DNA]</scope>
    <source>
        <strain evidence="3">DSM 14684 / CIP 108061 / JCM 11494 / NBRC 100937 / ID131577</strain>
    </source>
</reference>
<feature type="compositionally biased region" description="Basic and acidic residues" evidence="1">
    <location>
        <begin position="24"/>
        <end position="53"/>
    </location>
</feature>
<protein>
    <submittedName>
        <fullName evidence="2">Uncharacterized protein</fullName>
    </submittedName>
</protein>
<accession>D3FCS9</accession>
<dbReference type="STRING" id="469383.Cwoe_3022"/>
<reference evidence="2 3" key="1">
    <citation type="journal article" date="2010" name="Stand. Genomic Sci.">
        <title>Complete genome sequence of Conexibacter woesei type strain (ID131577).</title>
        <authorList>
            <person name="Pukall R."/>
            <person name="Lapidus A."/>
            <person name="Glavina Del Rio T."/>
            <person name="Copeland A."/>
            <person name="Tice H."/>
            <person name="Cheng J.-F."/>
            <person name="Lucas S."/>
            <person name="Chen F."/>
            <person name="Nolan M."/>
            <person name="Bruce D."/>
            <person name="Goodwin L."/>
            <person name="Pitluck S."/>
            <person name="Mavromatis K."/>
            <person name="Ivanova N."/>
            <person name="Ovchinnikova G."/>
            <person name="Pati A."/>
            <person name="Chen A."/>
            <person name="Palaniappan K."/>
            <person name="Land M."/>
            <person name="Hauser L."/>
            <person name="Chang Y.-J."/>
            <person name="Jeffries C.D."/>
            <person name="Chain P."/>
            <person name="Meincke L."/>
            <person name="Sims D."/>
            <person name="Brettin T."/>
            <person name="Detter J.C."/>
            <person name="Rohde M."/>
            <person name="Goeker M."/>
            <person name="Bristow J."/>
            <person name="Eisen J.A."/>
            <person name="Markowitz V."/>
            <person name="Kyrpides N.C."/>
            <person name="Klenk H.-P."/>
            <person name="Hugenholtz P."/>
        </authorList>
    </citation>
    <scope>NUCLEOTIDE SEQUENCE [LARGE SCALE GENOMIC DNA]</scope>
    <source>
        <strain evidence="3">DSM 14684 / CIP 108061 / JCM 11494 / NBRC 100937 / ID131577</strain>
    </source>
</reference>
<name>D3FCS9_CONWI</name>